<dbReference type="eggNOG" id="ENOG502RQWE">
    <property type="taxonomic scope" value="Eukaryota"/>
</dbReference>
<dbReference type="EMBL" id="AAHK01001379">
    <property type="protein sequence ID" value="EAN85643.1"/>
    <property type="molecule type" value="Genomic_DNA"/>
</dbReference>
<sequence length="602" mass="68145">MLHVYYCLLHVLFSSSLYVYILVFCRWVSCVVHMPSIRDREARESTPLEQTFQGEERRRRGKKGRAVVYVSDFMPPPPSSPSVVPRRSQNCPRQGKEDEEKLLRASGSGRAEVPNRERKGRRAQLVSGALTAFPPGACLKKPTEASSRTWQLHRKGKRRNPDTPFNHRAQFSKLKRTICEVRKAVFESLGKSQDGVSSCGKCVNMERNSTERETLVEEASATSVDASACFSSKQRQLLRMRCLVTDMERVYGQIHKTMRQKHYARARQHMNQIRQLKKRLNTAALKWRLSTVAEVEADAAIHTPRPLHHAVDLSGRVAAVSAAFNDLQHDEDVDGAADLTDEPNYVNFYPSLAQMGVGCHPLAEWIDRRSQKYPRRLGKEEIPRLIEGGYENDEEKRIFSTGPAVPSPVKYVATCCKNIITDALDDLVFTILQKQYHLQRRMKKEKPLQFKARRFYSTGLRETLRGLRAAATRIPVVLIASDIEVHASWNSEGRCDEKRVAEADSHEVRCGKKKTVQEMGMDGTLEEIRAHCESHGIPLITCMSRHRLAYALFAKGCTVSAVLLHSAEGVHEEVRALRHYAQHLFEAFAAISATHQNIPPAS</sequence>
<dbReference type="GO" id="GO:0043021">
    <property type="term" value="F:ribonucleoprotein complex binding"/>
    <property type="evidence" value="ECO:0007669"/>
    <property type="project" value="TreeGrafter"/>
</dbReference>
<dbReference type="GeneID" id="3537736"/>
<evidence type="ECO:0000313" key="5">
    <source>
        <dbReference type="Proteomes" id="UP000002296"/>
    </source>
</evidence>
<accession>Q4CZD9</accession>
<dbReference type="GO" id="GO:1990904">
    <property type="term" value="C:ribonucleoprotein complex"/>
    <property type="evidence" value="ECO:0007669"/>
    <property type="project" value="TreeGrafter"/>
</dbReference>
<evidence type="ECO:0008006" key="6">
    <source>
        <dbReference type="Google" id="ProtNLM"/>
    </source>
</evidence>
<dbReference type="PaxDb" id="353153-Q4CZD9"/>
<dbReference type="GO" id="GO:0003730">
    <property type="term" value="F:mRNA 3'-UTR binding"/>
    <property type="evidence" value="ECO:0007669"/>
    <property type="project" value="TreeGrafter"/>
</dbReference>
<protein>
    <recommendedName>
        <fullName evidence="6">Ribosomal protein L7Ae/L30e/S12e/Gadd45 domain-containing protein</fullName>
    </recommendedName>
</protein>
<evidence type="ECO:0000256" key="1">
    <source>
        <dbReference type="SAM" id="Coils"/>
    </source>
</evidence>
<keyword evidence="5" id="KW-1185">Reference proteome</keyword>
<dbReference type="KEGG" id="tcr:511895.50"/>
<organism evidence="4 5">
    <name type="scientific">Trypanosoma cruzi (strain CL Brener)</name>
    <dbReference type="NCBI Taxonomy" id="353153"/>
    <lineage>
        <taxon>Eukaryota</taxon>
        <taxon>Discoba</taxon>
        <taxon>Euglenozoa</taxon>
        <taxon>Kinetoplastea</taxon>
        <taxon>Metakinetoplastina</taxon>
        <taxon>Trypanosomatida</taxon>
        <taxon>Trypanosomatidae</taxon>
        <taxon>Trypanosoma</taxon>
        <taxon>Schizotrypanum</taxon>
    </lineage>
</organism>
<evidence type="ECO:0000256" key="3">
    <source>
        <dbReference type="SAM" id="Phobius"/>
    </source>
</evidence>
<name>Q4CZD9_TRYCC</name>
<dbReference type="Proteomes" id="UP000002296">
    <property type="component" value="Unassembled WGS sequence"/>
</dbReference>
<comment type="caution">
    <text evidence="4">The sequence shown here is derived from an EMBL/GenBank/DDBJ whole genome shotgun (WGS) entry which is preliminary data.</text>
</comment>
<feature type="compositionally biased region" description="Basic and acidic residues" evidence="2">
    <location>
        <begin position="94"/>
        <end position="103"/>
    </location>
</feature>
<evidence type="ECO:0000313" key="4">
    <source>
        <dbReference type="EMBL" id="EAN85643.1"/>
    </source>
</evidence>
<dbReference type="PANTHER" id="PTHR13284">
    <property type="entry name" value="GH01354P"/>
    <property type="match status" value="1"/>
</dbReference>
<dbReference type="GO" id="GO:0035368">
    <property type="term" value="F:selenocysteine insertion sequence binding"/>
    <property type="evidence" value="ECO:0007669"/>
    <property type="project" value="InterPro"/>
</dbReference>
<feature type="transmembrane region" description="Helical" evidence="3">
    <location>
        <begin position="7"/>
        <end position="29"/>
    </location>
</feature>
<dbReference type="RefSeq" id="XP_807494.1">
    <property type="nucleotide sequence ID" value="XM_802401.1"/>
</dbReference>
<dbReference type="Gene3D" id="3.30.1330.30">
    <property type="match status" value="1"/>
</dbReference>
<dbReference type="InterPro" id="IPR029064">
    <property type="entry name" value="Ribosomal_eL30-like_sf"/>
</dbReference>
<keyword evidence="3" id="KW-1133">Transmembrane helix</keyword>
<dbReference type="AlphaFoldDB" id="Q4CZD9"/>
<dbReference type="PANTHER" id="PTHR13284:SF4">
    <property type="entry name" value="C2H2-TYPE DOMAIN-CONTAINING PROTEIN"/>
    <property type="match status" value="1"/>
</dbReference>
<keyword evidence="3" id="KW-0812">Transmembrane</keyword>
<dbReference type="STRING" id="353153.Q4CZD9"/>
<evidence type="ECO:0000256" key="2">
    <source>
        <dbReference type="SAM" id="MobiDB-lite"/>
    </source>
</evidence>
<dbReference type="InterPro" id="IPR040051">
    <property type="entry name" value="SECISBP2"/>
</dbReference>
<gene>
    <name evidence="4" type="ORF">Tc00.1047053511895.50</name>
</gene>
<feature type="coiled-coil region" evidence="1">
    <location>
        <begin position="259"/>
        <end position="286"/>
    </location>
</feature>
<keyword evidence="3" id="KW-0472">Membrane</keyword>
<dbReference type="GO" id="GO:0005739">
    <property type="term" value="C:mitochondrion"/>
    <property type="evidence" value="ECO:0007669"/>
    <property type="project" value="TreeGrafter"/>
</dbReference>
<feature type="region of interest" description="Disordered" evidence="2">
    <location>
        <begin position="42"/>
        <end position="121"/>
    </location>
</feature>
<reference evidence="4 5" key="1">
    <citation type="journal article" date="2005" name="Science">
        <title>The genome sequence of Trypanosoma cruzi, etiologic agent of Chagas disease.</title>
        <authorList>
            <person name="El-Sayed N.M."/>
            <person name="Myler P.J."/>
            <person name="Bartholomeu D.C."/>
            <person name="Nilsson D."/>
            <person name="Aggarwal G."/>
            <person name="Tran A.N."/>
            <person name="Ghedin E."/>
            <person name="Worthey E.A."/>
            <person name="Delcher A.L."/>
            <person name="Blandin G."/>
            <person name="Westenberger S.J."/>
            <person name="Caler E."/>
            <person name="Cerqueira G.C."/>
            <person name="Branche C."/>
            <person name="Haas B."/>
            <person name="Anupama A."/>
            <person name="Arner E."/>
            <person name="Aslund L."/>
            <person name="Attipoe P."/>
            <person name="Bontempi E."/>
            <person name="Bringaud F."/>
            <person name="Burton P."/>
            <person name="Cadag E."/>
            <person name="Campbell D.A."/>
            <person name="Carrington M."/>
            <person name="Crabtree J."/>
            <person name="Darban H."/>
            <person name="da Silveira J.F."/>
            <person name="de Jong P."/>
            <person name="Edwards K."/>
            <person name="Englund P.T."/>
            <person name="Fazelina G."/>
            <person name="Feldblyum T."/>
            <person name="Ferella M."/>
            <person name="Frasch A.C."/>
            <person name="Gull K."/>
            <person name="Horn D."/>
            <person name="Hou L."/>
            <person name="Huang Y."/>
            <person name="Kindlund E."/>
            <person name="Klingbeil M."/>
            <person name="Kluge S."/>
            <person name="Koo H."/>
            <person name="Lacerda D."/>
            <person name="Levin M.J."/>
            <person name="Lorenzi H."/>
            <person name="Louie T."/>
            <person name="Machado C.R."/>
            <person name="McCulloch R."/>
            <person name="McKenna A."/>
            <person name="Mizuno Y."/>
            <person name="Mottram J.C."/>
            <person name="Nelson S."/>
            <person name="Ochaya S."/>
            <person name="Osoegawa K."/>
            <person name="Pai G."/>
            <person name="Parsons M."/>
            <person name="Pentony M."/>
            <person name="Pettersson U."/>
            <person name="Pop M."/>
            <person name="Ramirez J.L."/>
            <person name="Rinta J."/>
            <person name="Robertson L."/>
            <person name="Salzberg S.L."/>
            <person name="Sanchez D.O."/>
            <person name="Seyler A."/>
            <person name="Sharma R."/>
            <person name="Shetty J."/>
            <person name="Simpson A.J."/>
            <person name="Sisk E."/>
            <person name="Tammi M.T."/>
            <person name="Tarleton R."/>
            <person name="Teixeira S."/>
            <person name="Van Aken S."/>
            <person name="Vogt C."/>
            <person name="Ward P.N."/>
            <person name="Wickstead B."/>
            <person name="Wortman J."/>
            <person name="White O."/>
            <person name="Fraser C.M."/>
            <person name="Stuart K.D."/>
            <person name="Andersson B."/>
        </authorList>
    </citation>
    <scope>NUCLEOTIDE SEQUENCE [LARGE SCALE GENOMIC DNA]</scope>
    <source>
        <strain evidence="4 5">CL Brener</strain>
    </source>
</reference>
<feature type="region of interest" description="Disordered" evidence="2">
    <location>
        <begin position="137"/>
        <end position="166"/>
    </location>
</feature>
<dbReference type="OMA" id="TPFNHRA"/>
<dbReference type="InParanoid" id="Q4CZD9"/>
<keyword evidence="1" id="KW-0175">Coiled coil</keyword>
<proteinExistence type="predicted"/>